<name>A0A6J4RIR6_9ACTN</name>
<feature type="non-terminal residue" evidence="2">
    <location>
        <position position="32"/>
    </location>
</feature>
<organism evidence="2">
    <name type="scientific">uncultured Solirubrobacteraceae bacterium</name>
    <dbReference type="NCBI Taxonomy" id="1162706"/>
    <lineage>
        <taxon>Bacteria</taxon>
        <taxon>Bacillati</taxon>
        <taxon>Actinomycetota</taxon>
        <taxon>Thermoleophilia</taxon>
        <taxon>Solirubrobacterales</taxon>
        <taxon>Solirubrobacteraceae</taxon>
        <taxon>environmental samples</taxon>
    </lineage>
</organism>
<evidence type="ECO:0000313" key="2">
    <source>
        <dbReference type="EMBL" id="CAA9473708.1"/>
    </source>
</evidence>
<feature type="non-terminal residue" evidence="2">
    <location>
        <position position="1"/>
    </location>
</feature>
<reference evidence="2" key="1">
    <citation type="submission" date="2020-02" db="EMBL/GenBank/DDBJ databases">
        <authorList>
            <person name="Meier V. D."/>
        </authorList>
    </citation>
    <scope>NUCLEOTIDE SEQUENCE</scope>
    <source>
        <strain evidence="2">AVDCRST_MAG65</strain>
    </source>
</reference>
<feature type="region of interest" description="Disordered" evidence="1">
    <location>
        <begin position="1"/>
        <end position="32"/>
    </location>
</feature>
<sequence>ARGVSRGRRAGRRRHGRVVAVRAVDGRDAGSD</sequence>
<dbReference type="EMBL" id="CADCVL010000160">
    <property type="protein sequence ID" value="CAA9473708.1"/>
    <property type="molecule type" value="Genomic_DNA"/>
</dbReference>
<protein>
    <submittedName>
        <fullName evidence="2">Uncharacterized protein</fullName>
    </submittedName>
</protein>
<gene>
    <name evidence="2" type="ORF">AVDCRST_MAG65-950</name>
</gene>
<proteinExistence type="predicted"/>
<dbReference type="AlphaFoldDB" id="A0A6J4RIR6"/>
<accession>A0A6J4RIR6</accession>
<feature type="compositionally biased region" description="Basic residues" evidence="1">
    <location>
        <begin position="1"/>
        <end position="17"/>
    </location>
</feature>
<evidence type="ECO:0000256" key="1">
    <source>
        <dbReference type="SAM" id="MobiDB-lite"/>
    </source>
</evidence>